<reference evidence="1 2" key="1">
    <citation type="submission" date="2020-08" db="EMBL/GenBank/DDBJ databases">
        <title>Novel species isolated from subtropical streams in China.</title>
        <authorList>
            <person name="Lu H."/>
        </authorList>
    </citation>
    <scope>NUCLEOTIDE SEQUENCE [LARGE SCALE GENOMIC DNA]</scope>
    <source>
        <strain evidence="1 2">CY18W</strain>
    </source>
</reference>
<name>A0ABR6ZT90_9BURK</name>
<keyword evidence="2" id="KW-1185">Reference proteome</keyword>
<protein>
    <submittedName>
        <fullName evidence="1">Uncharacterized protein</fullName>
    </submittedName>
</protein>
<dbReference type="EMBL" id="JACOGF010000008">
    <property type="protein sequence ID" value="MBC3919107.1"/>
    <property type="molecule type" value="Genomic_DNA"/>
</dbReference>
<dbReference type="Proteomes" id="UP000650424">
    <property type="component" value="Unassembled WGS sequence"/>
</dbReference>
<evidence type="ECO:0000313" key="1">
    <source>
        <dbReference type="EMBL" id="MBC3919107.1"/>
    </source>
</evidence>
<proteinExistence type="predicted"/>
<comment type="caution">
    <text evidence="1">The sequence shown here is derived from an EMBL/GenBank/DDBJ whole genome shotgun (WGS) entry which is preliminary data.</text>
</comment>
<sequence>MNTKRLLFNASLIVVMACQFMQIAEGKDLTVSVVSTKLEALSKQLSSGEVASVEIVWMDPTAVMSIPLSPESLDVSYDLKLKIEKLPIRSKLTRELIQAIKNTAIVHYDKKWEEDVRWRVKFFAQNDDHTIVTLYFSGGSYKGVSLGVVDGNVVYFKNGLYRWLTSNFLSSFNHISR</sequence>
<evidence type="ECO:0000313" key="2">
    <source>
        <dbReference type="Proteomes" id="UP000650424"/>
    </source>
</evidence>
<accession>A0ABR6ZT90</accession>
<gene>
    <name evidence="1" type="ORF">H8L32_16570</name>
</gene>
<dbReference type="RefSeq" id="WP_186948372.1">
    <property type="nucleotide sequence ID" value="NZ_JACOGF010000008.1"/>
</dbReference>
<dbReference type="PROSITE" id="PS51257">
    <property type="entry name" value="PROKAR_LIPOPROTEIN"/>
    <property type="match status" value="1"/>
</dbReference>
<organism evidence="1 2">
    <name type="scientific">Undibacterium hunanense</name>
    <dbReference type="NCBI Taxonomy" id="2762292"/>
    <lineage>
        <taxon>Bacteria</taxon>
        <taxon>Pseudomonadati</taxon>
        <taxon>Pseudomonadota</taxon>
        <taxon>Betaproteobacteria</taxon>
        <taxon>Burkholderiales</taxon>
        <taxon>Oxalobacteraceae</taxon>
        <taxon>Undibacterium</taxon>
    </lineage>
</organism>